<evidence type="ECO:0000256" key="3">
    <source>
        <dbReference type="ARBA" id="ARBA00022692"/>
    </source>
</evidence>
<accession>Q4UH21</accession>
<evidence type="ECO:0000256" key="8">
    <source>
        <dbReference type="SAM" id="Phobius"/>
    </source>
</evidence>
<keyword evidence="3 8" id="KW-0812">Transmembrane</keyword>
<comment type="subcellular location">
    <subcellularLocation>
        <location evidence="1">Membrane</location>
        <topology evidence="1">Multi-pass membrane protein</topology>
    </subcellularLocation>
</comment>
<proteinExistence type="inferred from homology"/>
<sequence length="511" mass="58769">MSYVRITNFSSFRNLKQNLTHYGDIFHKLYPQINPKYTNYYTKPPLNTLNYFKTRIVSNGFQQNKENPNYKKHKRNFRYLAFISTASCALYKNKDDNKPSDNLDTNEEDSNKETNEREPLLLSVEQKDSDSTNFDPFEDEDVVYFSKDYTYESPSKDNKYYVHIEKFRYPNPKGTKIPKSFEPDIESFFVNPFPGYFKRVKDQIDTIFDSFFDNSSANFPNLSSFNPNRNVNSNGNGVHMDPFWVVLSNTSPTTFSKAFMIVCGVVFGLWKLSENTVNTKFSDFMNKHFLTSYEAFKSKRYHTLLTSAISHSSLMHFGFNCMLFHQLMKTFNNHMALYSTQHVNNSLQTFVRSIFSSNSSINVGNVVKKQGRITTNDIFNVMFLSSLTSSLGHVYLYKTPVLGASGAISGLVYLLASTFPNSFFRTVFPLPGLNLSILQIGQLFVATNIYFLMNGRSPNIAWAAHLIGMGTGALYCLFQQYVNKRPGFYNPISLSFKTAKSQWLRTFQGIN</sequence>
<dbReference type="KEGG" id="tan:TA20680"/>
<dbReference type="InterPro" id="IPR022764">
    <property type="entry name" value="Peptidase_S54_rhomboid_dom"/>
</dbReference>
<evidence type="ECO:0000256" key="4">
    <source>
        <dbReference type="ARBA" id="ARBA00022801"/>
    </source>
</evidence>
<dbReference type="OMA" id="MALYSTQ"/>
<dbReference type="SUPFAM" id="SSF144091">
    <property type="entry name" value="Rhomboid-like"/>
    <property type="match status" value="1"/>
</dbReference>
<dbReference type="OrthoDB" id="418595at2759"/>
<evidence type="ECO:0000313" key="11">
    <source>
        <dbReference type="Proteomes" id="UP000001950"/>
    </source>
</evidence>
<organism evidence="10 11">
    <name type="scientific">Theileria annulata</name>
    <dbReference type="NCBI Taxonomy" id="5874"/>
    <lineage>
        <taxon>Eukaryota</taxon>
        <taxon>Sar</taxon>
        <taxon>Alveolata</taxon>
        <taxon>Apicomplexa</taxon>
        <taxon>Aconoidasida</taxon>
        <taxon>Piroplasmida</taxon>
        <taxon>Theileriidae</taxon>
        <taxon>Theileria</taxon>
    </lineage>
</organism>
<dbReference type="VEuPathDB" id="PiroplasmaDB:TA20680"/>
<dbReference type="InParanoid" id="Q4UH21"/>
<name>Q4UH21_THEAN</name>
<dbReference type="eggNOG" id="ENOG502S8IH">
    <property type="taxonomic scope" value="Eukaryota"/>
</dbReference>
<feature type="transmembrane region" description="Helical" evidence="8">
    <location>
        <begin position="402"/>
        <end position="420"/>
    </location>
</feature>
<dbReference type="STRING" id="5874.Q4UH21"/>
<feature type="transmembrane region" description="Helical" evidence="8">
    <location>
        <begin position="459"/>
        <end position="478"/>
    </location>
</feature>
<feature type="domain" description="Peptidase S54 rhomboid" evidence="9">
    <location>
        <begin position="376"/>
        <end position="477"/>
    </location>
</feature>
<keyword evidence="11" id="KW-1185">Reference proteome</keyword>
<dbReference type="InterPro" id="IPR050925">
    <property type="entry name" value="Rhomboid_protease_S54"/>
</dbReference>
<evidence type="ECO:0000256" key="1">
    <source>
        <dbReference type="ARBA" id="ARBA00004141"/>
    </source>
</evidence>
<dbReference type="GeneID" id="3863945"/>
<gene>
    <name evidence="10" type="ORF">TA20680</name>
</gene>
<dbReference type="AlphaFoldDB" id="Q4UH21"/>
<feature type="transmembrane region" description="Helical" evidence="8">
    <location>
        <begin position="432"/>
        <end position="453"/>
    </location>
</feature>
<evidence type="ECO:0000256" key="2">
    <source>
        <dbReference type="ARBA" id="ARBA00009045"/>
    </source>
</evidence>
<dbReference type="RefSeq" id="XP_954295.1">
    <property type="nucleotide sequence ID" value="XM_949202.1"/>
</dbReference>
<evidence type="ECO:0000256" key="5">
    <source>
        <dbReference type="ARBA" id="ARBA00022989"/>
    </source>
</evidence>
<dbReference type="PANTHER" id="PTHR43731:SF14">
    <property type="entry name" value="PRESENILIN-ASSOCIATED RHOMBOID-LIKE PROTEIN, MITOCHONDRIAL"/>
    <property type="match status" value="1"/>
</dbReference>
<keyword evidence="6 8" id="KW-0472">Membrane</keyword>
<evidence type="ECO:0000256" key="7">
    <source>
        <dbReference type="SAM" id="MobiDB-lite"/>
    </source>
</evidence>
<evidence type="ECO:0000259" key="9">
    <source>
        <dbReference type="Pfam" id="PF01694"/>
    </source>
</evidence>
<dbReference type="GO" id="GO:0004252">
    <property type="term" value="F:serine-type endopeptidase activity"/>
    <property type="evidence" value="ECO:0007669"/>
    <property type="project" value="InterPro"/>
</dbReference>
<dbReference type="Pfam" id="PF01694">
    <property type="entry name" value="Rhomboid"/>
    <property type="match status" value="1"/>
</dbReference>
<dbReference type="EMBL" id="CR940347">
    <property type="protein sequence ID" value="CAI73618.1"/>
    <property type="molecule type" value="Genomic_DNA"/>
</dbReference>
<dbReference type="PANTHER" id="PTHR43731">
    <property type="entry name" value="RHOMBOID PROTEASE"/>
    <property type="match status" value="1"/>
</dbReference>
<dbReference type="InterPro" id="IPR035952">
    <property type="entry name" value="Rhomboid-like_sf"/>
</dbReference>
<keyword evidence="5 8" id="KW-1133">Transmembrane helix</keyword>
<feature type="region of interest" description="Disordered" evidence="7">
    <location>
        <begin position="94"/>
        <end position="133"/>
    </location>
</feature>
<evidence type="ECO:0000256" key="6">
    <source>
        <dbReference type="ARBA" id="ARBA00023136"/>
    </source>
</evidence>
<comment type="similarity">
    <text evidence="2">Belongs to the peptidase S54 family.</text>
</comment>
<dbReference type="Gene3D" id="1.20.1540.10">
    <property type="entry name" value="Rhomboid-like"/>
    <property type="match status" value="1"/>
</dbReference>
<evidence type="ECO:0000313" key="10">
    <source>
        <dbReference type="EMBL" id="CAI73618.1"/>
    </source>
</evidence>
<feature type="compositionally biased region" description="Basic and acidic residues" evidence="7">
    <location>
        <begin position="109"/>
        <end position="130"/>
    </location>
</feature>
<dbReference type="GO" id="GO:0016020">
    <property type="term" value="C:membrane"/>
    <property type="evidence" value="ECO:0007669"/>
    <property type="project" value="UniProtKB-SubCell"/>
</dbReference>
<protein>
    <submittedName>
        <fullName evidence="10">Integral membrane protein, rhomboid family</fullName>
    </submittedName>
</protein>
<keyword evidence="4" id="KW-0378">Hydrolase</keyword>
<dbReference type="Proteomes" id="UP000001950">
    <property type="component" value="Chromosome 1"/>
</dbReference>
<reference evidence="10 11" key="1">
    <citation type="journal article" date="2005" name="Science">
        <title>Genome of the host-cell transforming parasite Theileria annulata compared with T. parva.</title>
        <authorList>
            <person name="Pain A."/>
            <person name="Renauld H."/>
            <person name="Berriman M."/>
            <person name="Murphy L."/>
            <person name="Yeats C.A."/>
            <person name="Weir W."/>
            <person name="Kerhornou A."/>
            <person name="Aslett M."/>
            <person name="Bishop R."/>
            <person name="Bouchier C."/>
            <person name="Cochet M."/>
            <person name="Coulson R.M.R."/>
            <person name="Cronin A."/>
            <person name="de Villiers E.P."/>
            <person name="Fraser A."/>
            <person name="Fosker N."/>
            <person name="Gardner M."/>
            <person name="Goble A."/>
            <person name="Griffiths-Jones S."/>
            <person name="Harris D.E."/>
            <person name="Katzer F."/>
            <person name="Larke N."/>
            <person name="Lord A."/>
            <person name="Maser P."/>
            <person name="McKellar S."/>
            <person name="Mooney P."/>
            <person name="Morton F."/>
            <person name="Nene V."/>
            <person name="O'Neil S."/>
            <person name="Price C."/>
            <person name="Quail M.A."/>
            <person name="Rabbinowitsch E."/>
            <person name="Rawlings N.D."/>
            <person name="Rutter S."/>
            <person name="Saunders D."/>
            <person name="Seeger K."/>
            <person name="Shah T."/>
            <person name="Squares R."/>
            <person name="Squares S."/>
            <person name="Tivey A."/>
            <person name="Walker A.R."/>
            <person name="Woodward J."/>
            <person name="Dobbelaere D.A.E."/>
            <person name="Langsley G."/>
            <person name="Rajandream M.A."/>
            <person name="McKeever D."/>
            <person name="Shiels B."/>
            <person name="Tait A."/>
            <person name="Barrell B.G."/>
            <person name="Hall N."/>
        </authorList>
    </citation>
    <scope>NUCLEOTIDE SEQUENCE [LARGE SCALE GENOMIC DNA]</scope>
    <source>
        <strain evidence="11">Ankara</strain>
    </source>
</reference>